<proteinExistence type="predicted"/>
<accession>A0A660SHV3</accession>
<comment type="caution">
    <text evidence="1">The sequence shown here is derived from an EMBL/GenBank/DDBJ whole genome shotgun (WGS) entry which is preliminary data.</text>
</comment>
<name>A0A660SHV3_UNCT6</name>
<sequence length="35" mass="4192">MDTKERIEKMFERLSEEKIDATSKRFPEIATEQGF</sequence>
<organism evidence="1 2">
    <name type="scientific">candidate division TA06 bacterium</name>
    <dbReference type="NCBI Taxonomy" id="2250710"/>
    <lineage>
        <taxon>Bacteria</taxon>
        <taxon>Bacteria division TA06</taxon>
    </lineage>
</organism>
<dbReference type="Proteomes" id="UP000271125">
    <property type="component" value="Unassembled WGS sequence"/>
</dbReference>
<protein>
    <submittedName>
        <fullName evidence="1">Endonuclease</fullName>
    </submittedName>
</protein>
<keyword evidence="1" id="KW-0255">Endonuclease</keyword>
<evidence type="ECO:0000313" key="2">
    <source>
        <dbReference type="Proteomes" id="UP000271125"/>
    </source>
</evidence>
<feature type="non-terminal residue" evidence="1">
    <location>
        <position position="35"/>
    </location>
</feature>
<keyword evidence="1" id="KW-0378">Hydrolase</keyword>
<dbReference type="AlphaFoldDB" id="A0A660SHV3"/>
<keyword evidence="1" id="KW-0540">Nuclease</keyword>
<dbReference type="EMBL" id="QNBD01000138">
    <property type="protein sequence ID" value="RKX70364.1"/>
    <property type="molecule type" value="Genomic_DNA"/>
</dbReference>
<reference evidence="1 2" key="1">
    <citation type="submission" date="2018-06" db="EMBL/GenBank/DDBJ databases">
        <title>Extensive metabolic versatility and redundancy in microbially diverse, dynamic hydrothermal sediments.</title>
        <authorList>
            <person name="Dombrowski N."/>
            <person name="Teske A."/>
            <person name="Baker B.J."/>
        </authorList>
    </citation>
    <scope>NUCLEOTIDE SEQUENCE [LARGE SCALE GENOMIC DNA]</scope>
    <source>
        <strain evidence="1">B10_G13</strain>
    </source>
</reference>
<dbReference type="GO" id="GO:0004519">
    <property type="term" value="F:endonuclease activity"/>
    <property type="evidence" value="ECO:0007669"/>
    <property type="project" value="UniProtKB-KW"/>
</dbReference>
<gene>
    <name evidence="1" type="ORF">DRP43_03400</name>
</gene>
<evidence type="ECO:0000313" key="1">
    <source>
        <dbReference type="EMBL" id="RKX70364.1"/>
    </source>
</evidence>